<accession>A0A367ZE13</accession>
<dbReference type="AlphaFoldDB" id="A0A367ZE13"/>
<proteinExistence type="predicted"/>
<evidence type="ECO:0000313" key="1">
    <source>
        <dbReference type="EMBL" id="RCK76009.1"/>
    </source>
</evidence>
<protein>
    <submittedName>
        <fullName evidence="1">Uncharacterized protein</fullName>
    </submittedName>
</protein>
<name>A0A367ZE13_9BACT</name>
<reference evidence="1 2" key="1">
    <citation type="submission" date="2018-05" db="EMBL/GenBank/DDBJ databases">
        <title>A metagenomic window into the 2 km-deep terrestrial subsurface aquifer revealed taxonomically and functionally diverse microbial community comprising novel uncultured bacterial lineages.</title>
        <authorList>
            <person name="Kadnikov V.V."/>
            <person name="Mardanov A.V."/>
            <person name="Beletsky A.V."/>
            <person name="Banks D."/>
            <person name="Pimenov N.V."/>
            <person name="Frank Y.A."/>
            <person name="Karnachuk O.V."/>
            <person name="Ravin N.V."/>
        </authorList>
    </citation>
    <scope>NUCLEOTIDE SEQUENCE [LARGE SCALE GENOMIC DNA]</scope>
    <source>
        <strain evidence="1">BY5</strain>
    </source>
</reference>
<organism evidence="1 2">
    <name type="scientific">Candidatus Ozemobacter sibiricus</name>
    <dbReference type="NCBI Taxonomy" id="2268124"/>
    <lineage>
        <taxon>Bacteria</taxon>
        <taxon>Candidatus Ozemobacteria</taxon>
        <taxon>Candidatus Ozemobacterales</taxon>
        <taxon>Candidatus Ozemobacteraceae</taxon>
        <taxon>Candidatus Ozemobacter</taxon>
    </lineage>
</organism>
<sequence length="200" mass="21678">MDHLLLTRLEALESANRRWRRACFALVLSLAAWTIMGASHPPGAELIARRLILQDHLGQTRGTWEVTPDGCRLSLFTAAGTPAFVLSGGRPVSSLEVRDGSGTPRVELVFREGEGSALWLRDARRRARFEVFEAGAGPMLTLRDAWSRKRLAMIVTEAGPGISLLDSLGKSLLGLVVASDSPSIGLTDGLGHILWMAPTR</sequence>
<dbReference type="EMBL" id="QOQW01000036">
    <property type="protein sequence ID" value="RCK76009.1"/>
    <property type="molecule type" value="Genomic_DNA"/>
</dbReference>
<evidence type="ECO:0000313" key="2">
    <source>
        <dbReference type="Proteomes" id="UP000252355"/>
    </source>
</evidence>
<gene>
    <name evidence="1" type="ORF">OZSIB_3356</name>
</gene>
<comment type="caution">
    <text evidence="1">The sequence shown here is derived from an EMBL/GenBank/DDBJ whole genome shotgun (WGS) entry which is preliminary data.</text>
</comment>
<dbReference type="Proteomes" id="UP000252355">
    <property type="component" value="Unassembled WGS sequence"/>
</dbReference>